<accession>A0A7M7PAF2</accession>
<evidence type="ECO:0000313" key="8">
    <source>
        <dbReference type="Proteomes" id="UP000007110"/>
    </source>
</evidence>
<dbReference type="GeneID" id="105443677"/>
<keyword evidence="3" id="KW-0808">Transferase</keyword>
<evidence type="ECO:0000259" key="6">
    <source>
        <dbReference type="PROSITE" id="PS50237"/>
    </source>
</evidence>
<dbReference type="GO" id="GO:0000209">
    <property type="term" value="P:protein polyubiquitination"/>
    <property type="evidence" value="ECO:0007669"/>
    <property type="project" value="InterPro"/>
</dbReference>
<dbReference type="Gene3D" id="3.30.2410.10">
    <property type="entry name" value="Hect, E3 ligase catalytic domain"/>
    <property type="match status" value="1"/>
</dbReference>
<evidence type="ECO:0000256" key="4">
    <source>
        <dbReference type="ARBA" id="ARBA00022786"/>
    </source>
</evidence>
<comment type="catalytic activity">
    <reaction evidence="1">
        <text>S-ubiquitinyl-[E2 ubiquitin-conjugating enzyme]-L-cysteine + [acceptor protein]-L-lysine = [E2 ubiquitin-conjugating enzyme]-L-cysteine + N(6)-ubiquitinyl-[acceptor protein]-L-lysine.</text>
        <dbReference type="EC" id="2.3.2.26"/>
    </reaction>
</comment>
<evidence type="ECO:0000256" key="5">
    <source>
        <dbReference type="PROSITE-ProRule" id="PRU00104"/>
    </source>
</evidence>
<dbReference type="InterPro" id="IPR000569">
    <property type="entry name" value="HECT_dom"/>
</dbReference>
<dbReference type="RefSeq" id="XP_030848367.1">
    <property type="nucleotide sequence ID" value="XM_030992507.1"/>
</dbReference>
<dbReference type="Pfam" id="PF00632">
    <property type="entry name" value="HECT"/>
    <property type="match status" value="1"/>
</dbReference>
<feature type="active site" description="Glycyl thioester intermediate" evidence="5">
    <location>
        <position position="335"/>
    </location>
</feature>
<organism evidence="7 8">
    <name type="scientific">Strongylocentrotus purpuratus</name>
    <name type="common">Purple sea urchin</name>
    <dbReference type="NCBI Taxonomy" id="7668"/>
    <lineage>
        <taxon>Eukaryota</taxon>
        <taxon>Metazoa</taxon>
        <taxon>Echinodermata</taxon>
        <taxon>Eleutherozoa</taxon>
        <taxon>Echinozoa</taxon>
        <taxon>Echinoidea</taxon>
        <taxon>Euechinoidea</taxon>
        <taxon>Echinacea</taxon>
        <taxon>Camarodonta</taxon>
        <taxon>Echinidea</taxon>
        <taxon>Strongylocentrotidae</taxon>
        <taxon>Strongylocentrotus</taxon>
    </lineage>
</organism>
<evidence type="ECO:0000256" key="3">
    <source>
        <dbReference type="ARBA" id="ARBA00022679"/>
    </source>
</evidence>
<dbReference type="InterPro" id="IPR044611">
    <property type="entry name" value="E3A/B/C-like"/>
</dbReference>
<dbReference type="EC" id="2.3.2.26" evidence="2"/>
<feature type="domain" description="HECT" evidence="6">
    <location>
        <begin position="37"/>
        <end position="370"/>
    </location>
</feature>
<dbReference type="InParanoid" id="A0A7M7PAF2"/>
<dbReference type="GO" id="GO:0061630">
    <property type="term" value="F:ubiquitin protein ligase activity"/>
    <property type="evidence" value="ECO:0007669"/>
    <property type="project" value="UniProtKB-EC"/>
</dbReference>
<dbReference type="SMART" id="SM00119">
    <property type="entry name" value="HECTc"/>
    <property type="match status" value="1"/>
</dbReference>
<evidence type="ECO:0000256" key="1">
    <source>
        <dbReference type="ARBA" id="ARBA00000885"/>
    </source>
</evidence>
<keyword evidence="4 5" id="KW-0833">Ubl conjugation pathway</keyword>
<dbReference type="EnsemblMetazoa" id="XM_030992507">
    <property type="protein sequence ID" value="XP_030848367"/>
    <property type="gene ID" value="LOC105443677"/>
</dbReference>
<protein>
    <recommendedName>
        <fullName evidence="2">HECT-type E3 ubiquitin transferase</fullName>
        <ecNumber evidence="2">2.3.2.26</ecNumber>
    </recommendedName>
</protein>
<proteinExistence type="predicted"/>
<dbReference type="AlphaFoldDB" id="A0A7M7PAF2"/>
<dbReference type="PROSITE" id="PS50237">
    <property type="entry name" value="HECT"/>
    <property type="match status" value="1"/>
</dbReference>
<sequence length="372" mass="42980">MLVIITAALNLKIGHLRFEIDEEKVVESAISKVKDKDETSLLLPFEVYFKDNVSLGVNAGGPMKEFFSRLFEELFNVEKHSIFKKLNDSPSCTTLWFNKDYKDLDKLRAVGKLFALMFYNKVIVTMPFPLLFYKKLLGKSPSSFNDLQLLDPVMAKSMQTLLKASDDDLSDYRFTVNEPEIELKPGGKDEVVTTANVREYIKLCARHYTASSQFKVFSKSFRSMFGRFGLHQRFAPQELMSLFQGGEYDWKAFQESFGYEKGYTANHRVVKMFWSVFHGDLTEDDKRDFLRVMTGADHVPIGGIQEVRPRMWPMGGDKDCRGKPPKDMCPEVNTCSGFIVLHLPKYRKREHLKERLMMLIKMKGHGFHKIPE</sequence>
<dbReference type="SUPFAM" id="SSF56204">
    <property type="entry name" value="Hect, E3 ligase catalytic domain"/>
    <property type="match status" value="1"/>
</dbReference>
<dbReference type="Gene3D" id="3.30.2160.10">
    <property type="entry name" value="Hect, E3 ligase catalytic domain"/>
    <property type="match status" value="1"/>
</dbReference>
<dbReference type="PANTHER" id="PTHR45700:SF8">
    <property type="entry name" value="HECT-TYPE E3 UBIQUITIN TRANSFERASE"/>
    <property type="match status" value="1"/>
</dbReference>
<name>A0A7M7PAF2_STRPU</name>
<evidence type="ECO:0000313" key="7">
    <source>
        <dbReference type="EnsemblMetazoa" id="XP_030848367"/>
    </source>
</evidence>
<dbReference type="PANTHER" id="PTHR45700">
    <property type="entry name" value="UBIQUITIN-PROTEIN LIGASE E3C"/>
    <property type="match status" value="1"/>
</dbReference>
<keyword evidence="8" id="KW-1185">Reference proteome</keyword>
<dbReference type="OrthoDB" id="5981550at2759"/>
<evidence type="ECO:0000256" key="2">
    <source>
        <dbReference type="ARBA" id="ARBA00012485"/>
    </source>
</evidence>
<dbReference type="KEGG" id="spu:105443677"/>
<dbReference type="Gene3D" id="3.90.1750.10">
    <property type="entry name" value="Hect, E3 ligase catalytic domains"/>
    <property type="match status" value="1"/>
</dbReference>
<reference evidence="7" key="2">
    <citation type="submission" date="2021-01" db="UniProtKB">
        <authorList>
            <consortium name="EnsemblMetazoa"/>
        </authorList>
    </citation>
    <scope>IDENTIFICATION</scope>
</reference>
<dbReference type="Proteomes" id="UP000007110">
    <property type="component" value="Unassembled WGS sequence"/>
</dbReference>
<dbReference type="InterPro" id="IPR035983">
    <property type="entry name" value="Hect_E3_ubiquitin_ligase"/>
</dbReference>
<reference evidence="8" key="1">
    <citation type="submission" date="2015-02" db="EMBL/GenBank/DDBJ databases">
        <title>Genome sequencing for Strongylocentrotus purpuratus.</title>
        <authorList>
            <person name="Murali S."/>
            <person name="Liu Y."/>
            <person name="Vee V."/>
            <person name="English A."/>
            <person name="Wang M."/>
            <person name="Skinner E."/>
            <person name="Han Y."/>
            <person name="Muzny D.M."/>
            <person name="Worley K.C."/>
            <person name="Gibbs R.A."/>
        </authorList>
    </citation>
    <scope>NUCLEOTIDE SEQUENCE</scope>
</reference>